<dbReference type="EMBL" id="JAUHHV010000007">
    <property type="protein sequence ID" value="KAK1419223.1"/>
    <property type="molecule type" value="Genomic_DNA"/>
</dbReference>
<evidence type="ECO:0000313" key="2">
    <source>
        <dbReference type="Proteomes" id="UP001229421"/>
    </source>
</evidence>
<protein>
    <recommendedName>
        <fullName evidence="3">RRM domain-containing protein</fullName>
    </recommendedName>
</protein>
<dbReference type="InterPro" id="IPR012677">
    <property type="entry name" value="Nucleotide-bd_a/b_plait_sf"/>
</dbReference>
<evidence type="ECO:0008006" key="3">
    <source>
        <dbReference type="Google" id="ProtNLM"/>
    </source>
</evidence>
<dbReference type="InterPro" id="IPR035979">
    <property type="entry name" value="RBD_domain_sf"/>
</dbReference>
<evidence type="ECO:0000313" key="1">
    <source>
        <dbReference type="EMBL" id="KAK1419223.1"/>
    </source>
</evidence>
<gene>
    <name evidence="1" type="ORF">QVD17_28386</name>
</gene>
<keyword evidence="2" id="KW-1185">Reference proteome</keyword>
<dbReference type="AlphaFoldDB" id="A0AAD8NSE5"/>
<sequence>MTNMEREWEDPKRRIRLRRREPITTFFDAFVPKKKDKLGGVAFVRFADLSNIEEMEEKLDQVREHSLQFGKIRDAFVPKKKDKSGGAFAFVRFAEV</sequence>
<proteinExistence type="predicted"/>
<reference evidence="1" key="1">
    <citation type="journal article" date="2023" name="bioRxiv">
        <title>Improved chromosome-level genome assembly for marigold (Tagetes erecta).</title>
        <authorList>
            <person name="Jiang F."/>
            <person name="Yuan L."/>
            <person name="Wang S."/>
            <person name="Wang H."/>
            <person name="Xu D."/>
            <person name="Wang A."/>
            <person name="Fan W."/>
        </authorList>
    </citation>
    <scope>NUCLEOTIDE SEQUENCE</scope>
    <source>
        <strain evidence="1">WSJ</strain>
        <tissue evidence="1">Leaf</tissue>
    </source>
</reference>
<comment type="caution">
    <text evidence="1">The sequence shown here is derived from an EMBL/GenBank/DDBJ whole genome shotgun (WGS) entry which is preliminary data.</text>
</comment>
<dbReference type="GO" id="GO:0003676">
    <property type="term" value="F:nucleic acid binding"/>
    <property type="evidence" value="ECO:0007669"/>
    <property type="project" value="InterPro"/>
</dbReference>
<dbReference type="Gene3D" id="3.30.70.330">
    <property type="match status" value="1"/>
</dbReference>
<accession>A0AAD8NSE5</accession>
<name>A0AAD8NSE5_TARER</name>
<dbReference type="SUPFAM" id="SSF54928">
    <property type="entry name" value="RNA-binding domain, RBD"/>
    <property type="match status" value="1"/>
</dbReference>
<organism evidence="1 2">
    <name type="scientific">Tagetes erecta</name>
    <name type="common">African marigold</name>
    <dbReference type="NCBI Taxonomy" id="13708"/>
    <lineage>
        <taxon>Eukaryota</taxon>
        <taxon>Viridiplantae</taxon>
        <taxon>Streptophyta</taxon>
        <taxon>Embryophyta</taxon>
        <taxon>Tracheophyta</taxon>
        <taxon>Spermatophyta</taxon>
        <taxon>Magnoliopsida</taxon>
        <taxon>eudicotyledons</taxon>
        <taxon>Gunneridae</taxon>
        <taxon>Pentapetalae</taxon>
        <taxon>asterids</taxon>
        <taxon>campanulids</taxon>
        <taxon>Asterales</taxon>
        <taxon>Asteraceae</taxon>
        <taxon>Asteroideae</taxon>
        <taxon>Heliantheae alliance</taxon>
        <taxon>Tageteae</taxon>
        <taxon>Tagetes</taxon>
    </lineage>
</organism>
<dbReference type="Proteomes" id="UP001229421">
    <property type="component" value="Unassembled WGS sequence"/>
</dbReference>